<reference evidence="2" key="2">
    <citation type="submission" date="2021-04" db="EMBL/GenBank/DDBJ databases">
        <authorList>
            <person name="Gilroy R."/>
        </authorList>
    </citation>
    <scope>NUCLEOTIDE SEQUENCE</scope>
    <source>
        <strain evidence="2">ChiGjej1B1-98</strain>
    </source>
</reference>
<keyword evidence="1" id="KW-0812">Transmembrane</keyword>
<feature type="transmembrane region" description="Helical" evidence="1">
    <location>
        <begin position="35"/>
        <end position="55"/>
    </location>
</feature>
<organism evidence="2 3">
    <name type="scientific">Candidatus Agrococcus pullicola</name>
    <dbReference type="NCBI Taxonomy" id="2838429"/>
    <lineage>
        <taxon>Bacteria</taxon>
        <taxon>Bacillati</taxon>
        <taxon>Actinomycetota</taxon>
        <taxon>Actinomycetes</taxon>
        <taxon>Micrococcales</taxon>
        <taxon>Microbacteriaceae</taxon>
        <taxon>Agrococcus</taxon>
    </lineage>
</organism>
<dbReference type="InterPro" id="IPR006750">
    <property type="entry name" value="YdcZ"/>
</dbReference>
<keyword evidence="1" id="KW-1133">Transmembrane helix</keyword>
<evidence type="ECO:0000313" key="2">
    <source>
        <dbReference type="EMBL" id="HIY66358.1"/>
    </source>
</evidence>
<reference evidence="2" key="1">
    <citation type="journal article" date="2021" name="PeerJ">
        <title>Extensive microbial diversity within the chicken gut microbiome revealed by metagenomics and culture.</title>
        <authorList>
            <person name="Gilroy R."/>
            <person name="Ravi A."/>
            <person name="Getino M."/>
            <person name="Pursley I."/>
            <person name="Horton D.L."/>
            <person name="Alikhan N.F."/>
            <person name="Baker D."/>
            <person name="Gharbi K."/>
            <person name="Hall N."/>
            <person name="Watson M."/>
            <person name="Adriaenssens E.M."/>
            <person name="Foster-Nyarko E."/>
            <person name="Jarju S."/>
            <person name="Secka A."/>
            <person name="Antonio M."/>
            <person name="Oren A."/>
            <person name="Chaudhuri R.R."/>
            <person name="La Ragione R."/>
            <person name="Hildebrand F."/>
            <person name="Pallen M.J."/>
        </authorList>
    </citation>
    <scope>NUCLEOTIDE SEQUENCE</scope>
    <source>
        <strain evidence="2">ChiGjej1B1-98</strain>
    </source>
</reference>
<proteinExistence type="predicted"/>
<dbReference type="Proteomes" id="UP000824005">
    <property type="component" value="Unassembled WGS sequence"/>
</dbReference>
<dbReference type="Pfam" id="PF04657">
    <property type="entry name" value="DMT_YdcZ"/>
    <property type="match status" value="1"/>
</dbReference>
<sequence length="76" mass="7870">MKRLLAMLGAFCGGSAMVMQSRVNGELGSRIDSGIVAALISFVGGLIILVIAAALSRRTHRGIRSAIAAFRSGDIP</sequence>
<evidence type="ECO:0000313" key="3">
    <source>
        <dbReference type="Proteomes" id="UP000824005"/>
    </source>
</evidence>
<accession>A0A9D1YW13</accession>
<dbReference type="EMBL" id="DXDC01000266">
    <property type="protein sequence ID" value="HIY66358.1"/>
    <property type="molecule type" value="Genomic_DNA"/>
</dbReference>
<comment type="caution">
    <text evidence="2">The sequence shown here is derived from an EMBL/GenBank/DDBJ whole genome shotgun (WGS) entry which is preliminary data.</text>
</comment>
<evidence type="ECO:0000256" key="1">
    <source>
        <dbReference type="SAM" id="Phobius"/>
    </source>
</evidence>
<keyword evidence="1" id="KW-0472">Membrane</keyword>
<name>A0A9D1YW13_9MICO</name>
<dbReference type="AlphaFoldDB" id="A0A9D1YW13"/>
<gene>
    <name evidence="2" type="ORF">H9830_08805</name>
</gene>
<feature type="non-terminal residue" evidence="2">
    <location>
        <position position="76"/>
    </location>
</feature>
<protein>
    <submittedName>
        <fullName evidence="2">DMT family transporter</fullName>
    </submittedName>
</protein>